<dbReference type="InterPro" id="IPR014983">
    <property type="entry name" value="GAD-rel"/>
</dbReference>
<feature type="domain" description="GAD-related" evidence="1">
    <location>
        <begin position="4"/>
        <end position="107"/>
    </location>
</feature>
<keyword evidence="4" id="KW-1185">Reference proteome</keyword>
<evidence type="ECO:0000259" key="2">
    <source>
        <dbReference type="Pfam" id="PF08906"/>
    </source>
</evidence>
<dbReference type="GeneID" id="83679083"/>
<organism evidence="3 4">
    <name type="scientific">Pseudomonas putida (strain ATCC 47054 / DSM 6125 / CFBP 8728 / NCIMB 11950 / KT2440)</name>
    <dbReference type="NCBI Taxonomy" id="160488"/>
    <lineage>
        <taxon>Bacteria</taxon>
        <taxon>Pseudomonadati</taxon>
        <taxon>Pseudomonadota</taxon>
        <taxon>Gammaproteobacteria</taxon>
        <taxon>Pseudomonadales</taxon>
        <taxon>Pseudomonadaceae</taxon>
        <taxon>Pseudomonas</taxon>
    </lineage>
</organism>
<sequence length="205" mass="23081">MDEFFSLFIEEMGEPIFRQEVPPSSIERYSGKLPKKLLEYWTEHGWCGYGDGIFWTVNPQDYEGVAASFIEGTALEGRDTYHVIARGAFGDLYLYGENSGFSLDIVAHTSQYCGRVNELDAGNIDKEVQGFFLLIERESSDFGDLFDPAYNKLGKLNHDEMYGFVPALAFGGPCDLAHLEKVKAVEHLILLAQISTLEPYSFSDF</sequence>
<evidence type="ECO:0000313" key="4">
    <source>
        <dbReference type="Proteomes" id="UP000000556"/>
    </source>
</evidence>
<feature type="domain" description="T6SS immunity protein Tdi1 C-terminal" evidence="2">
    <location>
        <begin position="125"/>
        <end position="195"/>
    </location>
</feature>
<name>A0A140FWL4_PSEPK</name>
<dbReference type="KEGG" id="ppu:PP_5664"/>
<dbReference type="InterPro" id="IPR015002">
    <property type="entry name" value="T6SS_Tdi1_C"/>
</dbReference>
<gene>
    <name evidence="3" type="ordered locus">PP_5664</name>
</gene>
<dbReference type="EMBL" id="AE015451">
    <property type="protein sequence ID" value="AMM02997.1"/>
    <property type="molecule type" value="Genomic_DNA"/>
</dbReference>
<reference evidence="3 4" key="2">
    <citation type="journal article" date="2016" name="Environ. Microbiol.">
        <title>The revisited genome of Pseudomonas putida KT2440 enlightens its value as a robust metabolic chassis.</title>
        <authorList>
            <person name="Belda E."/>
            <person name="van Heck R.G."/>
            <person name="Lopez-Sanchez M.J."/>
            <person name="Cruveiller S."/>
            <person name="Barbe V."/>
            <person name="Fraser C."/>
            <person name="Klenk H.P."/>
            <person name="Petersen J."/>
            <person name="Morgat A."/>
            <person name="Nikel P.I."/>
            <person name="Vallenet D."/>
            <person name="Rouy Z."/>
            <person name="Sekowska A."/>
            <person name="Martins Dos Santos V.A."/>
            <person name="de Lorenzo V."/>
            <person name="Danchin A."/>
            <person name="Medigue C."/>
        </authorList>
    </citation>
    <scope>NUCLEOTIDE SEQUENCE [LARGE SCALE GENOMIC DNA]</scope>
    <source>
        <strain evidence="4">ATCC 47054 / DSM 6125 / CFBP 8728 / NCIMB 11950 / KT2440</strain>
    </source>
</reference>
<proteinExistence type="predicted"/>
<dbReference type="OrthoDB" id="9016361at2"/>
<dbReference type="Proteomes" id="UP000000556">
    <property type="component" value="Chromosome"/>
</dbReference>
<reference evidence="3 4" key="1">
    <citation type="journal article" date="2002" name="Environ. Microbiol.">
        <title>Complete genome sequence and comparative analysis of the metabolically versatile Pseudomonas putida KT2440.</title>
        <authorList>
            <person name="Nelson K.E."/>
            <person name="Weinel C."/>
            <person name="Paulsen I.T."/>
            <person name="Dodson R.J."/>
            <person name="Hilbert H."/>
            <person name="Martins dos Santos V.A."/>
            <person name="Fouts D.E."/>
            <person name="Gill S.R."/>
            <person name="Pop M."/>
            <person name="Holmes M."/>
            <person name="Brinkac L."/>
            <person name="Beanan M."/>
            <person name="DeBoy R.T."/>
            <person name="Daugherty S."/>
            <person name="Kolonay J."/>
            <person name="Madupu R."/>
            <person name="Nelson W."/>
            <person name="White O."/>
            <person name="Peterson J."/>
            <person name="Khouri H."/>
            <person name="Hance I."/>
            <person name="Chris Lee P."/>
            <person name="Holtzapple E."/>
            <person name="Scanlan D."/>
            <person name="Tran K."/>
            <person name="Moazzez A."/>
            <person name="Utterback T."/>
            <person name="Rizzo M."/>
            <person name="Lee K."/>
            <person name="Kosack D."/>
            <person name="Moestl D."/>
            <person name="Wedler H."/>
            <person name="Lauber J."/>
            <person name="Stjepandic D."/>
            <person name="Hoheisel J."/>
            <person name="Straetz M."/>
            <person name="Heim S."/>
            <person name="Kiewitz C."/>
            <person name="Eisen J.A."/>
            <person name="Timmis K.N."/>
            <person name="Dusterhoft A."/>
            <person name="Tummler B."/>
            <person name="Fraser C.M."/>
        </authorList>
    </citation>
    <scope>NUCLEOTIDE SEQUENCE [LARGE SCALE GENOMIC DNA]</scope>
    <source>
        <strain evidence="4">ATCC 47054 / DSM 6125 / CFBP 8728 / NCIMB 11950 / KT2440</strain>
    </source>
</reference>
<dbReference type="BioCyc" id="PPUT160488:G1G01-4496-MONOMER"/>
<evidence type="ECO:0000259" key="1">
    <source>
        <dbReference type="Pfam" id="PF08887"/>
    </source>
</evidence>
<accession>A0A140FWL4</accession>
<dbReference type="AlphaFoldDB" id="A0A140FWL4"/>
<evidence type="ECO:0008006" key="5">
    <source>
        <dbReference type="Google" id="ProtNLM"/>
    </source>
</evidence>
<evidence type="ECO:0000313" key="3">
    <source>
        <dbReference type="EMBL" id="AMM02997.1"/>
    </source>
</evidence>
<dbReference type="Pfam" id="PF08906">
    <property type="entry name" value="T6SS_Tdi1_C"/>
    <property type="match status" value="1"/>
</dbReference>
<dbReference type="RefSeq" id="WP_049588209.1">
    <property type="nucleotide sequence ID" value="NC_002947.4"/>
</dbReference>
<protein>
    <recommendedName>
        <fullName evidence="5">Glutamyl-tRNA amidotransferase</fullName>
    </recommendedName>
</protein>
<dbReference type="STRING" id="160488.PP_5664"/>
<dbReference type="Pfam" id="PF08887">
    <property type="entry name" value="GAD-like"/>
    <property type="match status" value="1"/>
</dbReference>